<evidence type="ECO:0000313" key="1">
    <source>
        <dbReference type="EMBL" id="NYD25051.1"/>
    </source>
</evidence>
<dbReference type="RefSeq" id="WP_179755891.1">
    <property type="nucleotide sequence ID" value="NZ_BAAAGN010000008.1"/>
</dbReference>
<name>A0A7Y9DRC3_9ACTN</name>
<organism evidence="1 2">
    <name type="scientific">Kineococcus aurantiacus</name>
    <dbReference type="NCBI Taxonomy" id="37633"/>
    <lineage>
        <taxon>Bacteria</taxon>
        <taxon>Bacillati</taxon>
        <taxon>Actinomycetota</taxon>
        <taxon>Actinomycetes</taxon>
        <taxon>Kineosporiales</taxon>
        <taxon>Kineosporiaceae</taxon>
        <taxon>Kineococcus</taxon>
    </lineage>
</organism>
<accession>A0A7Y9DRC3</accession>
<proteinExistence type="predicted"/>
<protein>
    <submittedName>
        <fullName evidence="1">Uncharacterized protein</fullName>
    </submittedName>
</protein>
<evidence type="ECO:0000313" key="2">
    <source>
        <dbReference type="Proteomes" id="UP000521922"/>
    </source>
</evidence>
<dbReference type="EMBL" id="JACCBB010000001">
    <property type="protein sequence ID" value="NYD25051.1"/>
    <property type="molecule type" value="Genomic_DNA"/>
</dbReference>
<reference evidence="1 2" key="1">
    <citation type="submission" date="2020-07" db="EMBL/GenBank/DDBJ databases">
        <title>Sequencing the genomes of 1000 actinobacteria strains.</title>
        <authorList>
            <person name="Klenk H.-P."/>
        </authorList>
    </citation>
    <scope>NUCLEOTIDE SEQUENCE [LARGE SCALE GENOMIC DNA]</scope>
    <source>
        <strain evidence="1 2">DSM 7487</strain>
    </source>
</reference>
<dbReference type="AlphaFoldDB" id="A0A7Y9DRC3"/>
<keyword evidence="2" id="KW-1185">Reference proteome</keyword>
<dbReference type="Proteomes" id="UP000521922">
    <property type="component" value="Unassembled WGS sequence"/>
</dbReference>
<gene>
    <name evidence="1" type="ORF">BJ968_004591</name>
</gene>
<sequence>MQSLTANSDDPDSFAAYSLAPSAEPEEKYLLRLLNGDDNSLSILSDRGTQEAITLGNRSSTQPCSLSPDG</sequence>
<comment type="caution">
    <text evidence="1">The sequence shown here is derived from an EMBL/GenBank/DDBJ whole genome shotgun (WGS) entry which is preliminary data.</text>
</comment>